<reference evidence="2" key="1">
    <citation type="journal article" date="2019" name="Int. J. Syst. Evol. Microbiol.">
        <title>The Global Catalogue of Microorganisms (GCM) 10K type strain sequencing project: providing services to taxonomists for standard genome sequencing and annotation.</title>
        <authorList>
            <consortium name="The Broad Institute Genomics Platform"/>
            <consortium name="The Broad Institute Genome Sequencing Center for Infectious Disease"/>
            <person name="Wu L."/>
            <person name="Ma J."/>
        </authorList>
    </citation>
    <scope>NUCLEOTIDE SEQUENCE [LARGE SCALE GENOMIC DNA]</scope>
    <source>
        <strain evidence="2">CCM 8907</strain>
    </source>
</reference>
<dbReference type="Proteomes" id="UP001596191">
    <property type="component" value="Unassembled WGS sequence"/>
</dbReference>
<protein>
    <submittedName>
        <fullName evidence="1">Uncharacterized protein</fullName>
    </submittedName>
</protein>
<comment type="caution">
    <text evidence="1">The sequence shown here is derived from an EMBL/GenBank/DDBJ whole genome shotgun (WGS) entry which is preliminary data.</text>
</comment>
<dbReference type="RefSeq" id="WP_125642783.1">
    <property type="nucleotide sequence ID" value="NZ_JBHSSJ010000012.1"/>
</dbReference>
<evidence type="ECO:0000313" key="1">
    <source>
        <dbReference type="EMBL" id="MFC6275597.1"/>
    </source>
</evidence>
<keyword evidence="2" id="KW-1185">Reference proteome</keyword>
<gene>
    <name evidence="1" type="ORF">ACFQET_08735</name>
</gene>
<accession>A0ABW1TPE3</accession>
<proteinExistence type="predicted"/>
<organism evidence="1 2">
    <name type="scientific">Levilactobacillus tangyuanensis</name>
    <dbReference type="NCBI Taxonomy" id="2486021"/>
    <lineage>
        <taxon>Bacteria</taxon>
        <taxon>Bacillati</taxon>
        <taxon>Bacillota</taxon>
        <taxon>Bacilli</taxon>
        <taxon>Lactobacillales</taxon>
        <taxon>Lactobacillaceae</taxon>
        <taxon>Levilactobacillus</taxon>
    </lineage>
</organism>
<dbReference type="EMBL" id="JBHSSJ010000012">
    <property type="protein sequence ID" value="MFC6275597.1"/>
    <property type="molecule type" value="Genomic_DNA"/>
</dbReference>
<evidence type="ECO:0000313" key="2">
    <source>
        <dbReference type="Proteomes" id="UP001596191"/>
    </source>
</evidence>
<sequence>MKSGENKLRELISLMIQQNSEDQNGPYKATVLDTAPLTIQPLDMTIDGKKKVPIRGVGQLDMGGSRGLKVGDTVLVIVTANDYSSKDGKAHISDENRQYSIDSSVVLGVVK</sequence>
<name>A0ABW1TPE3_9LACO</name>